<organism evidence="3 4">
    <name type="scientific">Salinimonas iocasae</name>
    <dbReference type="NCBI Taxonomy" id="2572577"/>
    <lineage>
        <taxon>Bacteria</taxon>
        <taxon>Pseudomonadati</taxon>
        <taxon>Pseudomonadota</taxon>
        <taxon>Gammaproteobacteria</taxon>
        <taxon>Alteromonadales</taxon>
        <taxon>Alteromonadaceae</taxon>
        <taxon>Alteromonas/Salinimonas group</taxon>
        <taxon>Salinimonas</taxon>
    </lineage>
</organism>
<dbReference type="InterPro" id="IPR000525">
    <property type="entry name" value="Initiator_Rep_WH1"/>
</dbReference>
<geneLocation type="plasmid" evidence="3 4">
    <name>plas12</name>
</geneLocation>
<dbReference type="GO" id="GO:0006270">
    <property type="term" value="P:DNA replication initiation"/>
    <property type="evidence" value="ECO:0007669"/>
    <property type="project" value="InterPro"/>
</dbReference>
<evidence type="ECO:0000313" key="4">
    <source>
        <dbReference type="Proteomes" id="UP000304912"/>
    </source>
</evidence>
<dbReference type="Pfam" id="PF01051">
    <property type="entry name" value="Rep3_N"/>
    <property type="match status" value="1"/>
</dbReference>
<dbReference type="SUPFAM" id="SSF46785">
    <property type="entry name" value="Winged helix' DNA-binding domain"/>
    <property type="match status" value="1"/>
</dbReference>
<reference evidence="3 4" key="1">
    <citation type="submission" date="2019-04" db="EMBL/GenBank/DDBJ databases">
        <title>Salinimonas iocasae sp. nov., a halophilic bacterium isolated from the outer tube casing of tubeworms in Okinawa Trough.</title>
        <authorList>
            <person name="Zhang H."/>
            <person name="Wang H."/>
            <person name="Li C."/>
        </authorList>
    </citation>
    <scope>NUCLEOTIDE SEQUENCE [LARGE SCALE GENOMIC DNA]</scope>
    <source>
        <strain evidence="3 4">KX18D6</strain>
        <plasmid evidence="3 4">plas12</plasmid>
    </source>
</reference>
<protein>
    <submittedName>
        <fullName evidence="3">Replication initiation protein</fullName>
    </submittedName>
</protein>
<dbReference type="Pfam" id="PF21205">
    <property type="entry name" value="Rep3_C"/>
    <property type="match status" value="1"/>
</dbReference>
<feature type="domain" description="Initiator Rep protein WH1" evidence="2">
    <location>
        <begin position="62"/>
        <end position="170"/>
    </location>
</feature>
<evidence type="ECO:0000259" key="2">
    <source>
        <dbReference type="Pfam" id="PF01051"/>
    </source>
</evidence>
<dbReference type="AlphaFoldDB" id="A0A5B7YI91"/>
<dbReference type="EMBL" id="CP039853">
    <property type="protein sequence ID" value="QCZ95284.1"/>
    <property type="molecule type" value="Genomic_DNA"/>
</dbReference>
<gene>
    <name evidence="3" type="ORF">FBQ74_17190</name>
</gene>
<accession>A0A5B7YI91</accession>
<dbReference type="Gene3D" id="1.10.10.10">
    <property type="entry name" value="Winged helix-like DNA-binding domain superfamily/Winged helix DNA-binding domain"/>
    <property type="match status" value="1"/>
</dbReference>
<sequence length="432" mass="49776">MKSIAVRGKTEVVPLRKHVAAVHIGSVGLSLMHRKSINAALWFAQREVRMASAGQLHDYLKEQEGTELNHTVSIHEFRQYVEYNSNDYDYLKSIWRELSQISIEFDLIEGKRSWEIMPILSYVKIHNGHITWRFPSEIRSALLDPEVYAKINSQITNQIQSDIAFALYENTIRYVDIGQTPWLKIDVLKNLLGVDKDAYKATKYFNRKLRQAIEQIKMVAGIELDMETTGRPIKSMRFFVRKAKQTDFLIEQDVLPEQSDIESKLAIIGFTKAQIRDIFNAFTNDHIEGKLKWLDKKFRTDDSIRNRAAFAFAAFKDGYEDNAARPKIKAEEAMPSLTASNGSLEKLKYDEFSPLLTSEEAGKIKELFHKSFKTSLNGLKKSSPADDTALKQFLEGDWEGHELVTKFRDFAEGYVFMRKELLQSLTERVNQS</sequence>
<dbReference type="GO" id="GO:0003887">
    <property type="term" value="F:DNA-directed DNA polymerase activity"/>
    <property type="evidence" value="ECO:0007669"/>
    <property type="project" value="InterPro"/>
</dbReference>
<keyword evidence="4" id="KW-1185">Reference proteome</keyword>
<comment type="similarity">
    <text evidence="1">Belongs to the initiator RepB protein family.</text>
</comment>
<proteinExistence type="inferred from homology"/>
<dbReference type="KEGG" id="salk:FBQ74_17190"/>
<name>A0A5B7YI91_9ALTE</name>
<dbReference type="InterPro" id="IPR036390">
    <property type="entry name" value="WH_DNA-bd_sf"/>
</dbReference>
<keyword evidence="3" id="KW-0614">Plasmid</keyword>
<evidence type="ECO:0000256" key="1">
    <source>
        <dbReference type="ARBA" id="ARBA00038283"/>
    </source>
</evidence>
<dbReference type="RefSeq" id="WP_139758013.1">
    <property type="nucleotide sequence ID" value="NZ_CP039853.1"/>
</dbReference>
<dbReference type="Proteomes" id="UP000304912">
    <property type="component" value="Plasmid plas12"/>
</dbReference>
<evidence type="ECO:0000313" key="3">
    <source>
        <dbReference type="EMBL" id="QCZ95284.1"/>
    </source>
</evidence>
<dbReference type="InterPro" id="IPR036388">
    <property type="entry name" value="WH-like_DNA-bd_sf"/>
</dbReference>
<dbReference type="OrthoDB" id="9122127at2"/>